<evidence type="ECO:0000313" key="1">
    <source>
        <dbReference type="EMBL" id="EZA55746.1"/>
    </source>
</evidence>
<evidence type="ECO:0000313" key="2">
    <source>
        <dbReference type="Proteomes" id="UP000053097"/>
    </source>
</evidence>
<protein>
    <submittedName>
        <fullName evidence="1">Uncharacterized protein</fullName>
    </submittedName>
</protein>
<accession>A0A026WJA1</accession>
<sequence length="81" mass="9616">IKEHRSDILKRDSCLSVVSKHRVNIDHEFDWDNVKVLHHESHLRKREIAEMCFIKRHSNAINIQRDTDNLPGVYDSILKNT</sequence>
<dbReference type="OMA" id="VNIDHEF"/>
<feature type="non-terminal residue" evidence="1">
    <location>
        <position position="1"/>
    </location>
</feature>
<dbReference type="AlphaFoldDB" id="A0A026WJA1"/>
<keyword evidence="2" id="KW-1185">Reference proteome</keyword>
<reference evidence="1 2" key="1">
    <citation type="journal article" date="2014" name="Curr. Biol.">
        <title>The genome of the clonal raider ant Cerapachys biroi.</title>
        <authorList>
            <person name="Oxley P.R."/>
            <person name="Ji L."/>
            <person name="Fetter-Pruneda I."/>
            <person name="McKenzie S.K."/>
            <person name="Li C."/>
            <person name="Hu H."/>
            <person name="Zhang G."/>
            <person name="Kronauer D.J."/>
        </authorList>
    </citation>
    <scope>NUCLEOTIDE SEQUENCE [LARGE SCALE GENOMIC DNA]</scope>
</reference>
<proteinExistence type="predicted"/>
<dbReference type="EMBL" id="KK107186">
    <property type="protein sequence ID" value="EZA55746.1"/>
    <property type="molecule type" value="Genomic_DNA"/>
</dbReference>
<name>A0A026WJA1_OOCBI</name>
<gene>
    <name evidence="1" type="ORF">X777_04141</name>
</gene>
<organism evidence="1 2">
    <name type="scientific">Ooceraea biroi</name>
    <name type="common">Clonal raider ant</name>
    <name type="synonym">Cerapachys biroi</name>
    <dbReference type="NCBI Taxonomy" id="2015173"/>
    <lineage>
        <taxon>Eukaryota</taxon>
        <taxon>Metazoa</taxon>
        <taxon>Ecdysozoa</taxon>
        <taxon>Arthropoda</taxon>
        <taxon>Hexapoda</taxon>
        <taxon>Insecta</taxon>
        <taxon>Pterygota</taxon>
        <taxon>Neoptera</taxon>
        <taxon>Endopterygota</taxon>
        <taxon>Hymenoptera</taxon>
        <taxon>Apocrita</taxon>
        <taxon>Aculeata</taxon>
        <taxon>Formicoidea</taxon>
        <taxon>Formicidae</taxon>
        <taxon>Dorylinae</taxon>
        <taxon>Ooceraea</taxon>
    </lineage>
</organism>
<dbReference type="Proteomes" id="UP000053097">
    <property type="component" value="Unassembled WGS sequence"/>
</dbReference>